<dbReference type="PANTHER" id="PTHR10151:SF120">
    <property type="entry name" value="BIS(5'-ADENOSYL)-TRIPHOSPHATASE"/>
    <property type="match status" value="1"/>
</dbReference>
<comment type="caution">
    <text evidence="1">The sequence shown here is derived from an EMBL/GenBank/DDBJ whole genome shotgun (WGS) entry which is preliminary data.</text>
</comment>
<dbReference type="CDD" id="cd16018">
    <property type="entry name" value="Enpp"/>
    <property type="match status" value="1"/>
</dbReference>
<dbReference type="Pfam" id="PF01663">
    <property type="entry name" value="Phosphodiest"/>
    <property type="match status" value="1"/>
</dbReference>
<evidence type="ECO:0000313" key="1">
    <source>
        <dbReference type="EMBL" id="MBC3847936.1"/>
    </source>
</evidence>
<dbReference type="Gene3D" id="3.30.1360.180">
    <property type="match status" value="1"/>
</dbReference>
<accession>A0ABR6Y5A9</accession>
<reference evidence="1 2" key="1">
    <citation type="submission" date="2020-08" db="EMBL/GenBank/DDBJ databases">
        <title>Winogradskyella ouciana sp. nov., isolated from the hadal seawater of the Mariana Trench.</title>
        <authorList>
            <person name="He X."/>
        </authorList>
    </citation>
    <scope>NUCLEOTIDE SEQUENCE [LARGE SCALE GENOMIC DNA]</scope>
    <source>
        <strain evidence="1 2">KCTC 22026</strain>
    </source>
</reference>
<evidence type="ECO:0000313" key="2">
    <source>
        <dbReference type="Proteomes" id="UP000607435"/>
    </source>
</evidence>
<dbReference type="SUPFAM" id="SSF53649">
    <property type="entry name" value="Alkaline phosphatase-like"/>
    <property type="match status" value="1"/>
</dbReference>
<dbReference type="PANTHER" id="PTHR10151">
    <property type="entry name" value="ECTONUCLEOTIDE PYROPHOSPHATASE/PHOSPHODIESTERASE"/>
    <property type="match status" value="1"/>
</dbReference>
<protein>
    <submittedName>
        <fullName evidence="1">Alkaline phosphatase family protein</fullName>
    </submittedName>
</protein>
<keyword evidence="2" id="KW-1185">Reference proteome</keyword>
<dbReference type="Gene3D" id="3.40.720.10">
    <property type="entry name" value="Alkaline Phosphatase, subunit A"/>
    <property type="match status" value="1"/>
</dbReference>
<gene>
    <name evidence="1" type="ORF">H6H04_16185</name>
</gene>
<organism evidence="1 2">
    <name type="scientific">Winogradskyella echinorum</name>
    <dbReference type="NCBI Taxonomy" id="538189"/>
    <lineage>
        <taxon>Bacteria</taxon>
        <taxon>Pseudomonadati</taxon>
        <taxon>Bacteroidota</taxon>
        <taxon>Flavobacteriia</taxon>
        <taxon>Flavobacteriales</taxon>
        <taxon>Flavobacteriaceae</taxon>
        <taxon>Winogradskyella</taxon>
    </lineage>
</organism>
<dbReference type="Proteomes" id="UP000607435">
    <property type="component" value="Unassembled WGS sequence"/>
</dbReference>
<dbReference type="PROSITE" id="PS51257">
    <property type="entry name" value="PROKAR_LIPOPROTEIN"/>
    <property type="match status" value="1"/>
</dbReference>
<dbReference type="InterPro" id="IPR002591">
    <property type="entry name" value="Phosphodiest/P_Trfase"/>
</dbReference>
<dbReference type="InterPro" id="IPR017850">
    <property type="entry name" value="Alkaline_phosphatase_core_sf"/>
</dbReference>
<dbReference type="EMBL" id="JACOME010000007">
    <property type="protein sequence ID" value="MBC3847936.1"/>
    <property type="molecule type" value="Genomic_DNA"/>
</dbReference>
<proteinExistence type="predicted"/>
<name>A0ABR6Y5A9_9FLAO</name>
<dbReference type="RefSeq" id="WP_186847038.1">
    <property type="nucleotide sequence ID" value="NZ_JACOME010000007.1"/>
</dbReference>
<sequence length="429" mass="49294">MKRQIIIISIFIIGMILLFSCNRKIISSPRTITNTKSNVNEKKPYLILISLDGFRWDYVEKYNPPNLSLFIKNGVKSESLIPSFPTKTFPNHYTIATGLYPDKHGIIGNIFYDYKKDTLFNKKNPKMAEDGSFYGGSPIWVEASKANIVTASYFFVGTEANIQGIRPTYYYKFDNSVKNQERVHQTINWLNLEKKSRPHLITLYFGDMDEVGHDYGTNDDEKLKTALFELDKNLGDLFEGVSETNLPVNIIIVSDHGMGNQSTNKIIPIDSIENDELFMTIENGTIVNIHPKKDVEIDSVLQYLKQKENNFKAYKTENTPGFEYIPTNKNWGAIQLIPDYGYHFWNQRRKDALTEEGVKIFGVHGYDSKYKEMHGIFYANGPAFKDGYEIRSIKNIHIYPLMCKILGLKIHESIDGDINEIKSVLKEDN</sequence>